<comment type="cofactor">
    <cofactor evidence="1">
        <name>Zn(2+)</name>
        <dbReference type="ChEBI" id="CHEBI:29105"/>
    </cofactor>
</comment>
<dbReference type="EMBL" id="CP015243">
    <property type="protein sequence ID" value="ANF57067.1"/>
    <property type="molecule type" value="Genomic_DNA"/>
</dbReference>
<evidence type="ECO:0000256" key="4">
    <source>
        <dbReference type="ARBA" id="ARBA00022833"/>
    </source>
</evidence>
<evidence type="ECO:0000259" key="5">
    <source>
        <dbReference type="Pfam" id="PF24827"/>
    </source>
</evidence>
<reference evidence="6 7" key="1">
    <citation type="submission" date="2016-04" db="EMBL/GenBank/DDBJ databases">
        <title>Complete Genome Sequence of Halotalea alkalilenta IHB B 13600.</title>
        <authorList>
            <person name="Swarnkar M.K."/>
            <person name="Sharma A."/>
            <person name="Kaushal K."/>
            <person name="Soni R."/>
            <person name="Rana S."/>
            <person name="Singh A.K."/>
            <person name="Gulati A."/>
        </authorList>
    </citation>
    <scope>NUCLEOTIDE SEQUENCE [LARGE SCALE GENOMIC DNA]</scope>
    <source>
        <strain evidence="6 7">IHB B 13600</strain>
    </source>
</reference>
<accession>A0A172YCV4</accession>
<organism evidence="6 7">
    <name type="scientific">Halotalea alkalilenta</name>
    <dbReference type="NCBI Taxonomy" id="376489"/>
    <lineage>
        <taxon>Bacteria</taxon>
        <taxon>Pseudomonadati</taxon>
        <taxon>Pseudomonadota</taxon>
        <taxon>Gammaproteobacteria</taxon>
        <taxon>Oceanospirillales</taxon>
        <taxon>Halomonadaceae</taxon>
        <taxon>Halotalea</taxon>
    </lineage>
</organism>
<keyword evidence="2" id="KW-0479">Metal-binding</keyword>
<gene>
    <name evidence="6" type="ORF">A5892_05975</name>
</gene>
<evidence type="ECO:0000313" key="7">
    <source>
        <dbReference type="Proteomes" id="UP000077875"/>
    </source>
</evidence>
<evidence type="ECO:0000313" key="6">
    <source>
        <dbReference type="EMBL" id="ANF57067.1"/>
    </source>
</evidence>
<dbReference type="Pfam" id="PF24827">
    <property type="entry name" value="AstE_AspA_cat"/>
    <property type="match status" value="1"/>
</dbReference>
<evidence type="ECO:0000256" key="1">
    <source>
        <dbReference type="ARBA" id="ARBA00001947"/>
    </source>
</evidence>
<dbReference type="InterPro" id="IPR055438">
    <property type="entry name" value="AstE_AspA_cat"/>
</dbReference>
<dbReference type="STRING" id="376489.A5892_05975"/>
<dbReference type="CDD" id="cd06250">
    <property type="entry name" value="M14_PaAOTO_like"/>
    <property type="match status" value="1"/>
</dbReference>
<dbReference type="PANTHER" id="PTHR37326:SF1">
    <property type="entry name" value="BLL3975 PROTEIN"/>
    <property type="match status" value="1"/>
</dbReference>
<keyword evidence="7" id="KW-1185">Reference proteome</keyword>
<dbReference type="Gene3D" id="3.40.630.10">
    <property type="entry name" value="Zn peptidases"/>
    <property type="match status" value="1"/>
</dbReference>
<dbReference type="AlphaFoldDB" id="A0A172YCV4"/>
<dbReference type="Proteomes" id="UP000077875">
    <property type="component" value="Chromosome"/>
</dbReference>
<dbReference type="PANTHER" id="PTHR37326">
    <property type="entry name" value="BLL3975 PROTEIN"/>
    <property type="match status" value="1"/>
</dbReference>
<name>A0A172YCV4_9GAMM</name>
<dbReference type="GO" id="GO:0016788">
    <property type="term" value="F:hydrolase activity, acting on ester bonds"/>
    <property type="evidence" value="ECO:0007669"/>
    <property type="project" value="InterPro"/>
</dbReference>
<evidence type="ECO:0000256" key="3">
    <source>
        <dbReference type="ARBA" id="ARBA00022801"/>
    </source>
</evidence>
<keyword evidence="3" id="KW-0378">Hydrolase</keyword>
<dbReference type="SUPFAM" id="SSF53187">
    <property type="entry name" value="Zn-dependent exopeptidases"/>
    <property type="match status" value="1"/>
</dbReference>
<dbReference type="RefSeq" id="WP_064122025.1">
    <property type="nucleotide sequence ID" value="NZ_CP015243.1"/>
</dbReference>
<sequence>MEHQSHPLLSPAPGTERRIESFHFGPADAERSLYVQASLHADELPGMLVAWKLKQRFEALEAEGGLRARVTLVPVANPNGLDQQLMDTPLGRYDFESVSNFNRRFVDVFETIATELEPDAGTVLSDEPQANCREIRRRFRQALEALTPRSAFESTHLVLQRLACGADYVLDLHCDFNAVEHLYTTPAAWPTFEPFARYFGSKASLLATDSGGASFDECFTLVWERLRQHFGDRYPIPYGSESITIELRGQQDVYHPLADRDAQAIIDWMTHAGLIEGQAPALPALPYPATPLEAMDFVHAPIGGLLVFAVEPGTLVDAGDLIAEVIDPLTDRVAEVRAPQAGMLYARSQRRMATAGMIVADIAGHQRHRSGYLLAP</sequence>
<dbReference type="InterPro" id="IPR053138">
    <property type="entry name" value="N-alpha-Ac-DABA_deacetylase"/>
</dbReference>
<keyword evidence="4" id="KW-0862">Zinc</keyword>
<proteinExistence type="predicted"/>
<feature type="domain" description="Succinylglutamate desuccinylase/Aspartoacylase catalytic" evidence="5">
    <location>
        <begin position="31"/>
        <end position="270"/>
    </location>
</feature>
<dbReference type="GO" id="GO:0046872">
    <property type="term" value="F:metal ion binding"/>
    <property type="evidence" value="ECO:0007669"/>
    <property type="project" value="UniProtKB-KW"/>
</dbReference>
<protein>
    <submittedName>
        <fullName evidence="6">Succinylglutamate desuccinylase</fullName>
    </submittedName>
</protein>
<dbReference type="KEGG" id="haa:A5892_05975"/>
<evidence type="ECO:0000256" key="2">
    <source>
        <dbReference type="ARBA" id="ARBA00022723"/>
    </source>
</evidence>